<dbReference type="CDD" id="cd09908">
    <property type="entry name" value="H3TH_EXO1"/>
    <property type="match status" value="1"/>
</dbReference>
<evidence type="ECO:0000256" key="5">
    <source>
        <dbReference type="ARBA" id="ARBA00022722"/>
    </source>
</evidence>
<dbReference type="PRINTS" id="PR00853">
    <property type="entry name" value="XPGRADSUPER"/>
</dbReference>
<dbReference type="InterPro" id="IPR044752">
    <property type="entry name" value="PIN-like_EXO1"/>
</dbReference>
<dbReference type="FunFam" id="1.10.150.20:FF:000011">
    <property type="entry name" value="exonuclease 1"/>
    <property type="match status" value="1"/>
</dbReference>
<dbReference type="SMART" id="SM00484">
    <property type="entry name" value="XPGI"/>
    <property type="match status" value="1"/>
</dbReference>
<dbReference type="Pfam" id="PF00867">
    <property type="entry name" value="XPG_I"/>
    <property type="match status" value="1"/>
</dbReference>
<keyword evidence="14" id="KW-0234">DNA repair</keyword>
<dbReference type="InterPro" id="IPR036279">
    <property type="entry name" value="5-3_exonuclease_C_sf"/>
</dbReference>
<dbReference type="GO" id="GO:0035312">
    <property type="term" value="F:5'-3' DNA exonuclease activity"/>
    <property type="evidence" value="ECO:0007669"/>
    <property type="project" value="InterPro"/>
</dbReference>
<proteinExistence type="inferred from homology"/>
<dbReference type="PROSITE" id="PS00842">
    <property type="entry name" value="XPG_2"/>
    <property type="match status" value="1"/>
</dbReference>
<dbReference type="FunFam" id="3.40.50.1010:FF:000002">
    <property type="entry name" value="Exonuclease 1, putative"/>
    <property type="match status" value="1"/>
</dbReference>
<dbReference type="InterPro" id="IPR006086">
    <property type="entry name" value="XPG-I_dom"/>
</dbReference>
<dbReference type="SUPFAM" id="SSF88723">
    <property type="entry name" value="PIN domain-like"/>
    <property type="match status" value="1"/>
</dbReference>
<evidence type="ECO:0000256" key="4">
    <source>
        <dbReference type="ARBA" id="ARBA00020324"/>
    </source>
</evidence>
<dbReference type="Pfam" id="PF00752">
    <property type="entry name" value="XPG_N"/>
    <property type="match status" value="1"/>
</dbReference>
<evidence type="ECO:0000256" key="15">
    <source>
        <dbReference type="ARBA" id="ARBA00023242"/>
    </source>
</evidence>
<keyword evidence="7" id="KW-0227">DNA damage</keyword>
<dbReference type="PROSITE" id="PS00841">
    <property type="entry name" value="XPG_1"/>
    <property type="match status" value="1"/>
</dbReference>
<evidence type="ECO:0000256" key="7">
    <source>
        <dbReference type="ARBA" id="ARBA00022763"/>
    </source>
</evidence>
<comment type="subcellular location">
    <subcellularLocation>
        <location evidence="2">Nucleus</location>
    </subcellularLocation>
</comment>
<dbReference type="GO" id="GO:0005634">
    <property type="term" value="C:nucleus"/>
    <property type="evidence" value="ECO:0007669"/>
    <property type="project" value="UniProtKB-SubCell"/>
</dbReference>
<comment type="cofactor">
    <cofactor evidence="1">
        <name>Mg(2+)</name>
        <dbReference type="ChEBI" id="CHEBI:18420"/>
    </cofactor>
</comment>
<protein>
    <recommendedName>
        <fullName evidence="4">Exonuclease 1</fullName>
    </recommendedName>
</protein>
<dbReference type="SUPFAM" id="SSF47807">
    <property type="entry name" value="5' to 3' exonuclease, C-terminal subdomain"/>
    <property type="match status" value="1"/>
</dbReference>
<dbReference type="GO" id="GO:0006281">
    <property type="term" value="P:DNA repair"/>
    <property type="evidence" value="ECO:0007669"/>
    <property type="project" value="UniProtKB-KW"/>
</dbReference>
<comment type="function">
    <text evidence="16">Putative 5'-&gt;3' double-stranded DNA exonuclease which may also contain a cryptic 3'-&gt;5' double-stranded DNA exonuclease activity. May be involved in DNA mismatch repair (MMR).</text>
</comment>
<keyword evidence="6" id="KW-0479">Metal-binding</keyword>
<dbReference type="InterPro" id="IPR006085">
    <property type="entry name" value="XPG_DNA_repair_N"/>
</dbReference>
<keyword evidence="8" id="KW-0228">DNA excision</keyword>
<comment type="similarity">
    <text evidence="3">Belongs to the XPG/RAD2 endonuclease family. EXO1 subfamily.</text>
</comment>
<gene>
    <name evidence="19" type="ORF">SI7747_01000659</name>
</gene>
<dbReference type="GO" id="GO:0003677">
    <property type="term" value="F:DNA binding"/>
    <property type="evidence" value="ECO:0007669"/>
    <property type="project" value="UniProtKB-KW"/>
</dbReference>
<organism evidence="19">
    <name type="scientific">Spirodela intermedia</name>
    <name type="common">Intermediate duckweed</name>
    <dbReference type="NCBI Taxonomy" id="51605"/>
    <lineage>
        <taxon>Eukaryota</taxon>
        <taxon>Viridiplantae</taxon>
        <taxon>Streptophyta</taxon>
        <taxon>Embryophyta</taxon>
        <taxon>Tracheophyta</taxon>
        <taxon>Spermatophyta</taxon>
        <taxon>Magnoliopsida</taxon>
        <taxon>Liliopsida</taxon>
        <taxon>Araceae</taxon>
        <taxon>Lemnoideae</taxon>
        <taxon>Spirodela</taxon>
    </lineage>
</organism>
<feature type="domain" description="XPG-I" evidence="17">
    <location>
        <begin position="129"/>
        <end position="199"/>
    </location>
</feature>
<name>A0A7I8I8U8_SPIIN</name>
<evidence type="ECO:0000256" key="3">
    <source>
        <dbReference type="ARBA" id="ARBA00010563"/>
    </source>
</evidence>
<keyword evidence="11" id="KW-0460">Magnesium</keyword>
<dbReference type="CDD" id="cd09857">
    <property type="entry name" value="PIN_EXO1"/>
    <property type="match status" value="1"/>
</dbReference>
<accession>A0A7I8I8U8</accession>
<dbReference type="Gene3D" id="3.40.50.1010">
    <property type="entry name" value="5'-nuclease"/>
    <property type="match status" value="1"/>
</dbReference>
<evidence type="ECO:0000256" key="8">
    <source>
        <dbReference type="ARBA" id="ARBA00022769"/>
    </source>
</evidence>
<keyword evidence="15" id="KW-0539">Nucleus</keyword>
<dbReference type="SMART" id="SM00485">
    <property type="entry name" value="XPGN"/>
    <property type="match status" value="1"/>
</dbReference>
<dbReference type="InterPro" id="IPR006084">
    <property type="entry name" value="XPG/Rad2"/>
</dbReference>
<dbReference type="GO" id="GO:0017108">
    <property type="term" value="F:5'-flap endonuclease activity"/>
    <property type="evidence" value="ECO:0007669"/>
    <property type="project" value="TreeGrafter"/>
</dbReference>
<dbReference type="GO" id="GO:0046872">
    <property type="term" value="F:metal ion binding"/>
    <property type="evidence" value="ECO:0007669"/>
    <property type="project" value="UniProtKB-KW"/>
</dbReference>
<dbReference type="AlphaFoldDB" id="A0A7I8I8U8"/>
<reference evidence="19 20" key="1">
    <citation type="submission" date="2019-12" db="EMBL/GenBank/DDBJ databases">
        <authorList>
            <person name="Scholz U."/>
            <person name="Mascher M."/>
            <person name="Fiebig A."/>
        </authorList>
    </citation>
    <scope>NUCLEOTIDE SEQUENCE</scope>
</reference>
<dbReference type="InterPro" id="IPR029060">
    <property type="entry name" value="PIN-like_dom_sf"/>
</dbReference>
<evidence type="ECO:0000259" key="17">
    <source>
        <dbReference type="SMART" id="SM00484"/>
    </source>
</evidence>
<evidence type="ECO:0000256" key="13">
    <source>
        <dbReference type="ARBA" id="ARBA00023125"/>
    </source>
</evidence>
<dbReference type="PANTHER" id="PTHR11081:SF65">
    <property type="entry name" value="DNA DAMAGE-INDUCIBLE PROTEIN DIN7-RELATED"/>
    <property type="match status" value="1"/>
</dbReference>
<evidence type="ECO:0000256" key="1">
    <source>
        <dbReference type="ARBA" id="ARBA00001946"/>
    </source>
</evidence>
<dbReference type="Gene3D" id="1.10.150.20">
    <property type="entry name" value="5' to 3' exonuclease, C-terminal subdomain"/>
    <property type="match status" value="1"/>
</dbReference>
<dbReference type="SMART" id="SM00279">
    <property type="entry name" value="HhH2"/>
    <property type="match status" value="1"/>
</dbReference>
<evidence type="ECO:0000313" key="19">
    <source>
        <dbReference type="EMBL" id="CAA2614269.1"/>
    </source>
</evidence>
<dbReference type="InterPro" id="IPR008918">
    <property type="entry name" value="HhH2"/>
</dbReference>
<evidence type="ECO:0000313" key="20">
    <source>
        <dbReference type="Proteomes" id="UP001189122"/>
    </source>
</evidence>
<evidence type="ECO:0000256" key="2">
    <source>
        <dbReference type="ARBA" id="ARBA00004123"/>
    </source>
</evidence>
<dbReference type="InterPro" id="IPR019974">
    <property type="entry name" value="XPG_CS"/>
</dbReference>
<dbReference type="InterPro" id="IPR037315">
    <property type="entry name" value="EXO1_H3TH"/>
</dbReference>
<evidence type="ECO:0000256" key="16">
    <source>
        <dbReference type="ARBA" id="ARBA00060210"/>
    </source>
</evidence>
<sequence length="401" mass="46112">MGIQGLLPMLKSIMVPMHVKDLAGQSVAVDTYSWLHKGAFSCSREICKGLRHPVNLLRHFGIKPILVFDGGLLPMKVDQEIKRSRIRKENLERALDHESAGNTAAAYEYYQKAVDISPSVAYHLIQVLKEENVDYIVAPYEADAQMAFLVMQKYVDAVITEDSDLIPFGCSRIIYKMDKFGQGVEFRCSLLSQNRELNFADFTQQMFLEMCILSGCDYLQSLPGMGLRRAHTLIQKFKSHEKVIKHLKYSAVSVPPLYEENFKKAIWTFRHQRVYNPKLEDIVHLSEIPRDLVDDMDFLGHILEITIAKGYIDPFTQLPFEITHIACAPNEAYSLKEFKPRNERKRLELPVKKNVLTNYFCLASLEAKRKYKAPQVNCKQLLTMEESLSGRKRSHSAARRY</sequence>
<dbReference type="PANTHER" id="PTHR11081">
    <property type="entry name" value="FLAP ENDONUCLEASE FAMILY MEMBER"/>
    <property type="match status" value="1"/>
</dbReference>
<dbReference type="EMBL" id="CACRZD030000001">
    <property type="protein sequence ID" value="CAA6654069.1"/>
    <property type="molecule type" value="Genomic_DNA"/>
</dbReference>
<keyword evidence="12" id="KW-0267">Excision nuclease</keyword>
<evidence type="ECO:0000256" key="9">
    <source>
        <dbReference type="ARBA" id="ARBA00022801"/>
    </source>
</evidence>
<evidence type="ECO:0000259" key="18">
    <source>
        <dbReference type="SMART" id="SM00485"/>
    </source>
</evidence>
<dbReference type="EMBL" id="LR743588">
    <property type="protein sequence ID" value="CAA2614269.1"/>
    <property type="molecule type" value="Genomic_DNA"/>
</dbReference>
<keyword evidence="9" id="KW-0378">Hydrolase</keyword>
<evidence type="ECO:0000256" key="10">
    <source>
        <dbReference type="ARBA" id="ARBA00022839"/>
    </source>
</evidence>
<dbReference type="Proteomes" id="UP001189122">
    <property type="component" value="Unassembled WGS sequence"/>
</dbReference>
<keyword evidence="20" id="KW-1185">Reference proteome</keyword>
<feature type="domain" description="XPG N-terminal" evidence="18">
    <location>
        <begin position="1"/>
        <end position="90"/>
    </location>
</feature>
<keyword evidence="13" id="KW-0238">DNA-binding</keyword>
<evidence type="ECO:0000256" key="12">
    <source>
        <dbReference type="ARBA" id="ARBA00022881"/>
    </source>
</evidence>
<keyword evidence="5" id="KW-0540">Nuclease</keyword>
<evidence type="ECO:0000256" key="6">
    <source>
        <dbReference type="ARBA" id="ARBA00022723"/>
    </source>
</evidence>
<evidence type="ECO:0000256" key="14">
    <source>
        <dbReference type="ARBA" id="ARBA00023204"/>
    </source>
</evidence>
<evidence type="ECO:0000256" key="11">
    <source>
        <dbReference type="ARBA" id="ARBA00022842"/>
    </source>
</evidence>
<keyword evidence="10" id="KW-0269">Exonuclease</keyword>